<protein>
    <submittedName>
        <fullName evidence="10">Transposase</fullName>
    </submittedName>
</protein>
<evidence type="ECO:0000256" key="6">
    <source>
        <dbReference type="ARBA" id="ARBA00023172"/>
    </source>
</evidence>
<feature type="domain" description="Probable transposase IS891/IS1136/IS1341" evidence="7">
    <location>
        <begin position="180"/>
        <end position="280"/>
    </location>
</feature>
<feature type="domain" description="Cas12f1-like TNB" evidence="8">
    <location>
        <begin position="308"/>
        <end position="370"/>
    </location>
</feature>
<evidence type="ECO:0000259" key="9">
    <source>
        <dbReference type="Pfam" id="PF12323"/>
    </source>
</evidence>
<comment type="similarity">
    <text evidence="1">In the C-terminal section; belongs to the transposase 35 family.</text>
</comment>
<dbReference type="GO" id="GO:0003677">
    <property type="term" value="F:DNA binding"/>
    <property type="evidence" value="ECO:0007669"/>
    <property type="project" value="UniProtKB-KW"/>
</dbReference>
<comment type="caution">
    <text evidence="10">The sequence shown here is derived from an EMBL/GenBank/DDBJ whole genome shotgun (WGS) entry which is preliminary data.</text>
</comment>
<evidence type="ECO:0000313" key="10">
    <source>
        <dbReference type="EMBL" id="OUL66072.1"/>
    </source>
</evidence>
<evidence type="ECO:0000259" key="7">
    <source>
        <dbReference type="Pfam" id="PF01385"/>
    </source>
</evidence>
<feature type="domain" description="Transposase putative helix-turn-helix" evidence="9">
    <location>
        <begin position="3"/>
        <end position="44"/>
    </location>
</feature>
<dbReference type="Pfam" id="PF01385">
    <property type="entry name" value="OrfB_IS605"/>
    <property type="match status" value="1"/>
</dbReference>
<keyword evidence="6" id="KW-0233">DNA recombination</keyword>
<dbReference type="InterPro" id="IPR010095">
    <property type="entry name" value="Cas12f1-like_TNB"/>
</dbReference>
<dbReference type="InterPro" id="IPR021027">
    <property type="entry name" value="Transposase_put_HTH"/>
</dbReference>
<dbReference type="NCBIfam" id="NF040570">
    <property type="entry name" value="guided_TnpB"/>
    <property type="match status" value="1"/>
</dbReference>
<dbReference type="InterPro" id="IPR001959">
    <property type="entry name" value="Transposase"/>
</dbReference>
<name>A0A252EIG5_9PROT</name>
<organism evidence="10 11">
    <name type="scientific">Acetobacter senegalensis</name>
    <dbReference type="NCBI Taxonomy" id="446692"/>
    <lineage>
        <taxon>Bacteria</taxon>
        <taxon>Pseudomonadati</taxon>
        <taxon>Pseudomonadota</taxon>
        <taxon>Alphaproteobacteria</taxon>
        <taxon>Acetobacterales</taxon>
        <taxon>Acetobacteraceae</taxon>
        <taxon>Acetobacter</taxon>
    </lineage>
</organism>
<dbReference type="EMBL" id="JOOZ01000043">
    <property type="protein sequence ID" value="OUL66072.1"/>
    <property type="molecule type" value="Genomic_DNA"/>
</dbReference>
<sequence>MPSRGFTYRLKPNALQEEAFLQFAGVCRLVWNLALEQRRDHWRNYQARTGDNLNYVTQARELTTLRQEVDFVRAVSQTTQQYALKTLDEAYRRFFKGLGGYPQPKKKGVNDAFTFNGREITVERLNNRWGRVRLPKIGWVKFRMTRNLSGKLTEATVSLTPLGWQISIGCKDCDTRAFATDGAVGIDRGVSVPLMLSDGTAYMLPERLDVIERRARRAQRILARRERGSNRHADARRRVAALKAKAARIRKHWAHETTTAICRNHGTTVIERLRTRDMTASAAGTVEEPGSNVAQKRGLNRAILNVGWHQIETMLFYKAHRVVKVDPRFTSQRCSCCGAVDSRSRKNQASFVCTTCGFRANADQNAAINILHRGSTPVVEPAIKRASKRELHPI</sequence>
<evidence type="ECO:0000256" key="2">
    <source>
        <dbReference type="ARBA" id="ARBA00022578"/>
    </source>
</evidence>
<evidence type="ECO:0000256" key="1">
    <source>
        <dbReference type="ARBA" id="ARBA00008761"/>
    </source>
</evidence>
<evidence type="ECO:0000313" key="11">
    <source>
        <dbReference type="Proteomes" id="UP000195072"/>
    </source>
</evidence>
<gene>
    <name evidence="10" type="ORF">HK16_12480</name>
</gene>
<dbReference type="Pfam" id="PF07282">
    <property type="entry name" value="Cas12f1-like_TNB"/>
    <property type="match status" value="1"/>
</dbReference>
<evidence type="ECO:0000256" key="3">
    <source>
        <dbReference type="ARBA" id="ARBA00022723"/>
    </source>
</evidence>
<dbReference type="Pfam" id="PF12323">
    <property type="entry name" value="HTH_OrfB_IS605"/>
    <property type="match status" value="1"/>
</dbReference>
<dbReference type="GO" id="GO:0006310">
    <property type="term" value="P:DNA recombination"/>
    <property type="evidence" value="ECO:0007669"/>
    <property type="project" value="UniProtKB-KW"/>
</dbReference>
<dbReference type="GO" id="GO:0046872">
    <property type="term" value="F:metal ion binding"/>
    <property type="evidence" value="ECO:0007669"/>
    <property type="project" value="UniProtKB-KW"/>
</dbReference>
<reference evidence="10 11" key="1">
    <citation type="submission" date="2014-06" db="EMBL/GenBank/DDBJ databases">
        <authorList>
            <person name="Ju J."/>
            <person name="Zhang J."/>
        </authorList>
    </citation>
    <scope>NUCLEOTIDE SEQUENCE [LARGE SCALE GENOMIC DNA]</scope>
    <source>
        <strain evidence="10">DmL_050</strain>
    </source>
</reference>
<evidence type="ECO:0000256" key="5">
    <source>
        <dbReference type="ARBA" id="ARBA00023125"/>
    </source>
</evidence>
<dbReference type="AlphaFoldDB" id="A0A252EIG5"/>
<dbReference type="Proteomes" id="UP000195072">
    <property type="component" value="Unassembled WGS sequence"/>
</dbReference>
<keyword evidence="3" id="KW-0479">Metal-binding</keyword>
<evidence type="ECO:0000256" key="4">
    <source>
        <dbReference type="ARBA" id="ARBA00022833"/>
    </source>
</evidence>
<proteinExistence type="inferred from homology"/>
<accession>A0A252EIG5</accession>
<keyword evidence="2" id="KW-0815">Transposition</keyword>
<keyword evidence="4" id="KW-0862">Zinc</keyword>
<keyword evidence="5" id="KW-0238">DNA-binding</keyword>
<dbReference type="RefSeq" id="WP_086897732.1">
    <property type="nucleotide sequence ID" value="NZ_JAMZAG010000024.1"/>
</dbReference>
<dbReference type="GO" id="GO:0032196">
    <property type="term" value="P:transposition"/>
    <property type="evidence" value="ECO:0007669"/>
    <property type="project" value="UniProtKB-KW"/>
</dbReference>
<evidence type="ECO:0000259" key="8">
    <source>
        <dbReference type="Pfam" id="PF07282"/>
    </source>
</evidence>